<accession>A0A2H3J2L5</accession>
<dbReference type="EMBL" id="KB467876">
    <property type="protein sequence ID" value="PCH36221.1"/>
    <property type="molecule type" value="Genomic_DNA"/>
</dbReference>
<keyword evidence="3" id="KW-1185">Reference proteome</keyword>
<gene>
    <name evidence="2" type="ORF">WOLCODRAFT_156935</name>
</gene>
<feature type="compositionally biased region" description="Basic residues" evidence="1">
    <location>
        <begin position="7"/>
        <end position="17"/>
    </location>
</feature>
<proteinExistence type="predicted"/>
<reference evidence="2 3" key="1">
    <citation type="journal article" date="2012" name="Science">
        <title>The Paleozoic origin of enzymatic lignin decomposition reconstructed from 31 fungal genomes.</title>
        <authorList>
            <person name="Floudas D."/>
            <person name="Binder M."/>
            <person name="Riley R."/>
            <person name="Barry K."/>
            <person name="Blanchette R.A."/>
            <person name="Henrissat B."/>
            <person name="Martinez A.T."/>
            <person name="Otillar R."/>
            <person name="Spatafora J.W."/>
            <person name="Yadav J.S."/>
            <person name="Aerts A."/>
            <person name="Benoit I."/>
            <person name="Boyd A."/>
            <person name="Carlson A."/>
            <person name="Copeland A."/>
            <person name="Coutinho P.M."/>
            <person name="de Vries R.P."/>
            <person name="Ferreira P."/>
            <person name="Findley K."/>
            <person name="Foster B."/>
            <person name="Gaskell J."/>
            <person name="Glotzer D."/>
            <person name="Gorecki P."/>
            <person name="Heitman J."/>
            <person name="Hesse C."/>
            <person name="Hori C."/>
            <person name="Igarashi K."/>
            <person name="Jurgens J.A."/>
            <person name="Kallen N."/>
            <person name="Kersten P."/>
            <person name="Kohler A."/>
            <person name="Kuees U."/>
            <person name="Kumar T.K.A."/>
            <person name="Kuo A."/>
            <person name="LaButti K."/>
            <person name="Larrondo L.F."/>
            <person name="Lindquist E."/>
            <person name="Ling A."/>
            <person name="Lombard V."/>
            <person name="Lucas S."/>
            <person name="Lundell T."/>
            <person name="Martin R."/>
            <person name="McLaughlin D.J."/>
            <person name="Morgenstern I."/>
            <person name="Morin E."/>
            <person name="Murat C."/>
            <person name="Nagy L.G."/>
            <person name="Nolan M."/>
            <person name="Ohm R.A."/>
            <person name="Patyshakuliyeva A."/>
            <person name="Rokas A."/>
            <person name="Ruiz-Duenas F.J."/>
            <person name="Sabat G."/>
            <person name="Salamov A."/>
            <person name="Samejima M."/>
            <person name="Schmutz J."/>
            <person name="Slot J.C."/>
            <person name="St John F."/>
            <person name="Stenlid J."/>
            <person name="Sun H."/>
            <person name="Sun S."/>
            <person name="Syed K."/>
            <person name="Tsang A."/>
            <person name="Wiebenga A."/>
            <person name="Young D."/>
            <person name="Pisabarro A."/>
            <person name="Eastwood D.C."/>
            <person name="Martin F."/>
            <person name="Cullen D."/>
            <person name="Grigoriev I.V."/>
            <person name="Hibbett D.S."/>
        </authorList>
    </citation>
    <scope>NUCLEOTIDE SEQUENCE [LARGE SCALE GENOMIC DNA]</scope>
    <source>
        <strain evidence="2 3">MD-104</strain>
    </source>
</reference>
<protein>
    <submittedName>
        <fullName evidence="2">Uncharacterized protein</fullName>
    </submittedName>
</protein>
<evidence type="ECO:0000313" key="3">
    <source>
        <dbReference type="Proteomes" id="UP000218811"/>
    </source>
</evidence>
<evidence type="ECO:0000313" key="2">
    <source>
        <dbReference type="EMBL" id="PCH36221.1"/>
    </source>
</evidence>
<dbReference type="AlphaFoldDB" id="A0A2H3J2L5"/>
<dbReference type="Proteomes" id="UP000218811">
    <property type="component" value="Unassembled WGS sequence"/>
</dbReference>
<evidence type="ECO:0000256" key="1">
    <source>
        <dbReference type="SAM" id="MobiDB-lite"/>
    </source>
</evidence>
<feature type="region of interest" description="Disordered" evidence="1">
    <location>
        <begin position="1"/>
        <end position="37"/>
    </location>
</feature>
<organism evidence="2 3">
    <name type="scientific">Wolfiporia cocos (strain MD-104)</name>
    <name type="common">Brown rot fungus</name>
    <dbReference type="NCBI Taxonomy" id="742152"/>
    <lineage>
        <taxon>Eukaryota</taxon>
        <taxon>Fungi</taxon>
        <taxon>Dikarya</taxon>
        <taxon>Basidiomycota</taxon>
        <taxon>Agaricomycotina</taxon>
        <taxon>Agaricomycetes</taxon>
        <taxon>Polyporales</taxon>
        <taxon>Phaeolaceae</taxon>
        <taxon>Wolfiporia</taxon>
    </lineage>
</organism>
<name>A0A2H3J2L5_WOLCO</name>
<sequence>MHFGCAGRRRQSLRRVGRIATASDPAHPTPSRPPSTVRQQLHSSSIKLCALTYRAVPEARSRPARVTRVSVQKRTRRLADTEFPIHNLRAHEQIRRLYFECTSRAIRNHHSATRPATESLRDSRHDCGYRAINRHPSATAHCYPTRFPPRYVRSEPSALCFAQCGTRGRFVHGTDPDQP</sequence>